<name>A0A7S2R331_9STRA</name>
<evidence type="ECO:0000256" key="1">
    <source>
        <dbReference type="ARBA" id="ARBA00022730"/>
    </source>
</evidence>
<dbReference type="Pfam" id="PF01386">
    <property type="entry name" value="Ribosomal_L25p"/>
    <property type="match status" value="1"/>
</dbReference>
<dbReference type="GO" id="GO:0008097">
    <property type="term" value="F:5S rRNA binding"/>
    <property type="evidence" value="ECO:0007669"/>
    <property type="project" value="TreeGrafter"/>
</dbReference>
<protein>
    <recommendedName>
        <fullName evidence="5">Large ribosomal subunit protein bL25 L25 domain-containing protein</fullName>
    </recommendedName>
</protein>
<dbReference type="PANTHER" id="PTHR33284:SF1">
    <property type="entry name" value="RIBOSOMAL PROTEIN L25_GLN-TRNA SYNTHETASE, ANTI-CODON-BINDING DOMAIN-CONTAINING PROTEIN"/>
    <property type="match status" value="1"/>
</dbReference>
<accession>A0A7S2R331</accession>
<evidence type="ECO:0000256" key="4">
    <source>
        <dbReference type="ARBA" id="ARBA00023274"/>
    </source>
</evidence>
<dbReference type="EMBL" id="HBHI01006266">
    <property type="protein sequence ID" value="CAD9659349.1"/>
    <property type="molecule type" value="Transcribed_RNA"/>
</dbReference>
<feature type="domain" description="Large ribosomal subunit protein bL25 L25" evidence="5">
    <location>
        <begin position="132"/>
        <end position="229"/>
    </location>
</feature>
<dbReference type="PANTHER" id="PTHR33284">
    <property type="entry name" value="RIBOSOMAL PROTEIN L25/GLN-TRNA SYNTHETASE, ANTI-CODON-BINDING DOMAIN-CONTAINING PROTEIN"/>
    <property type="match status" value="1"/>
</dbReference>
<organism evidence="6">
    <name type="scientific">Eucampia antarctica</name>
    <dbReference type="NCBI Taxonomy" id="49252"/>
    <lineage>
        <taxon>Eukaryota</taxon>
        <taxon>Sar</taxon>
        <taxon>Stramenopiles</taxon>
        <taxon>Ochrophyta</taxon>
        <taxon>Bacillariophyta</taxon>
        <taxon>Mediophyceae</taxon>
        <taxon>Biddulphiophycidae</taxon>
        <taxon>Hemiaulales</taxon>
        <taxon>Hemiaulaceae</taxon>
        <taxon>Eucampia</taxon>
    </lineage>
</organism>
<dbReference type="InterPro" id="IPR011035">
    <property type="entry name" value="Ribosomal_bL25/Gln-tRNA_synth"/>
</dbReference>
<keyword evidence="1" id="KW-0699">rRNA-binding</keyword>
<proteinExistence type="predicted"/>
<evidence type="ECO:0000256" key="3">
    <source>
        <dbReference type="ARBA" id="ARBA00022980"/>
    </source>
</evidence>
<dbReference type="Gene3D" id="2.40.240.10">
    <property type="entry name" value="Ribosomal Protein L25, Chain P"/>
    <property type="match status" value="1"/>
</dbReference>
<dbReference type="InterPro" id="IPR020056">
    <property type="entry name" value="Rbsml_bL25/Gln-tRNA_synth_N"/>
</dbReference>
<sequence>MRTVFGSRCQQCWLRWNYSSTKQLSYSKKFSTAASPSVVDVSTLVTGLSNEQVKENPAIASYLAANFPNYGKSDESSSLSDEIVSEGMEGGFSTGGAAAAVADKNEEVAVAANNNNNINNIREMFSFQRDPKREDGSRACQRLREDFLIPGLIYGADPIKGIDSSSNHKLYVKTPWNQLQRELDRYHHNFESRVYDMTVYENPDDTESGTVHRVMPRDLQFHPILNKLYCVNYLRYFPGRIIKIPIVYINEEESAAMKRDGFIASVNRFIPCVVEDGVPIPEHLELECTGLRLKEVVRIDRIIFPDGVQPIKKINDQFLIGTVFGKGEGAGPSDNAAAPTDA</sequence>
<dbReference type="AlphaFoldDB" id="A0A7S2R331"/>
<keyword evidence="2" id="KW-0694">RNA-binding</keyword>
<dbReference type="InterPro" id="IPR020930">
    <property type="entry name" value="Ribosomal_uL5_bac-type"/>
</dbReference>
<evidence type="ECO:0000313" key="6">
    <source>
        <dbReference type="EMBL" id="CAD9659349.1"/>
    </source>
</evidence>
<reference evidence="6" key="1">
    <citation type="submission" date="2021-01" db="EMBL/GenBank/DDBJ databases">
        <authorList>
            <person name="Corre E."/>
            <person name="Pelletier E."/>
            <person name="Niang G."/>
            <person name="Scheremetjew M."/>
            <person name="Finn R."/>
            <person name="Kale V."/>
            <person name="Holt S."/>
            <person name="Cochrane G."/>
            <person name="Meng A."/>
            <person name="Brown T."/>
            <person name="Cohen L."/>
        </authorList>
    </citation>
    <scope>NUCLEOTIDE SEQUENCE</scope>
    <source>
        <strain evidence="6">CCMP1452</strain>
    </source>
</reference>
<dbReference type="GO" id="GO:0022625">
    <property type="term" value="C:cytosolic large ribosomal subunit"/>
    <property type="evidence" value="ECO:0007669"/>
    <property type="project" value="TreeGrafter"/>
</dbReference>
<keyword evidence="3" id="KW-0689">Ribosomal protein</keyword>
<evidence type="ECO:0000256" key="2">
    <source>
        <dbReference type="ARBA" id="ARBA00022884"/>
    </source>
</evidence>
<dbReference type="GO" id="GO:0003735">
    <property type="term" value="F:structural constituent of ribosome"/>
    <property type="evidence" value="ECO:0007669"/>
    <property type="project" value="InterPro"/>
</dbReference>
<evidence type="ECO:0000259" key="5">
    <source>
        <dbReference type="Pfam" id="PF01386"/>
    </source>
</evidence>
<dbReference type="InterPro" id="IPR029751">
    <property type="entry name" value="Ribosomal_L25_dom"/>
</dbReference>
<dbReference type="GO" id="GO:0006412">
    <property type="term" value="P:translation"/>
    <property type="evidence" value="ECO:0007669"/>
    <property type="project" value="InterPro"/>
</dbReference>
<dbReference type="SUPFAM" id="SSF50715">
    <property type="entry name" value="Ribosomal protein L25-like"/>
    <property type="match status" value="1"/>
</dbReference>
<keyword evidence="4" id="KW-0687">Ribonucleoprotein</keyword>
<dbReference type="CDD" id="cd00495">
    <property type="entry name" value="Ribosomal_L25_TL5_CTC"/>
    <property type="match status" value="1"/>
</dbReference>
<gene>
    <name evidence="6" type="ORF">EANT1437_LOCUS3151</name>
</gene>